<protein>
    <submittedName>
        <fullName evidence="1">Uncharacterized protein</fullName>
    </submittedName>
</protein>
<comment type="caution">
    <text evidence="1">The sequence shown here is derived from an EMBL/GenBank/DDBJ whole genome shotgun (WGS) entry which is preliminary data.</text>
</comment>
<accession>A0A9Q3I612</accession>
<evidence type="ECO:0000313" key="1">
    <source>
        <dbReference type="EMBL" id="MBW0531101.1"/>
    </source>
</evidence>
<reference evidence="1" key="1">
    <citation type="submission" date="2021-03" db="EMBL/GenBank/DDBJ databases">
        <title>Draft genome sequence of rust myrtle Austropuccinia psidii MF-1, a brazilian biotype.</title>
        <authorList>
            <person name="Quecine M.C."/>
            <person name="Pachon D.M.R."/>
            <person name="Bonatelli M.L."/>
            <person name="Correr F.H."/>
            <person name="Franceschini L.M."/>
            <person name="Leite T.F."/>
            <person name="Margarido G.R.A."/>
            <person name="Almeida C.A."/>
            <person name="Ferrarezi J.A."/>
            <person name="Labate C.A."/>
        </authorList>
    </citation>
    <scope>NUCLEOTIDE SEQUENCE</scope>
    <source>
        <strain evidence="1">MF-1</strain>
    </source>
</reference>
<dbReference type="Proteomes" id="UP000765509">
    <property type="component" value="Unassembled WGS sequence"/>
</dbReference>
<keyword evidence="2" id="KW-1185">Reference proteome</keyword>
<evidence type="ECO:0000313" key="2">
    <source>
        <dbReference type="Proteomes" id="UP000765509"/>
    </source>
</evidence>
<gene>
    <name evidence="1" type="ORF">O181_070816</name>
</gene>
<sequence>MKRLRGMPNIMVYEPASKASVVVDLSEKSYELSIHWHSGQYGKCVTLQLTSTMKQDNANLNEIETALSARYLTLD</sequence>
<dbReference type="EMBL" id="AVOT02036572">
    <property type="protein sequence ID" value="MBW0531101.1"/>
    <property type="molecule type" value="Genomic_DNA"/>
</dbReference>
<name>A0A9Q3I612_9BASI</name>
<organism evidence="1 2">
    <name type="scientific">Austropuccinia psidii MF-1</name>
    <dbReference type="NCBI Taxonomy" id="1389203"/>
    <lineage>
        <taxon>Eukaryota</taxon>
        <taxon>Fungi</taxon>
        <taxon>Dikarya</taxon>
        <taxon>Basidiomycota</taxon>
        <taxon>Pucciniomycotina</taxon>
        <taxon>Pucciniomycetes</taxon>
        <taxon>Pucciniales</taxon>
        <taxon>Sphaerophragmiaceae</taxon>
        <taxon>Austropuccinia</taxon>
    </lineage>
</organism>
<proteinExistence type="predicted"/>
<dbReference type="AlphaFoldDB" id="A0A9Q3I612"/>